<dbReference type="GO" id="GO:0005634">
    <property type="term" value="C:nucleus"/>
    <property type="evidence" value="ECO:0007669"/>
    <property type="project" value="TreeGrafter"/>
</dbReference>
<dbReference type="OrthoDB" id="1259151at2759"/>
<dbReference type="Gene3D" id="2.30.29.30">
    <property type="entry name" value="Pleckstrin-homology domain (PH domain)/Phosphotyrosine-binding domain (PTB)"/>
    <property type="match status" value="1"/>
</dbReference>
<dbReference type="GO" id="GO:0003713">
    <property type="term" value="F:transcription coactivator activity"/>
    <property type="evidence" value="ECO:0007669"/>
    <property type="project" value="InterPro"/>
</dbReference>
<evidence type="ECO:0000313" key="1">
    <source>
        <dbReference type="EMBL" id="ORX49676.1"/>
    </source>
</evidence>
<dbReference type="PANTHER" id="PTHR31606">
    <property type="entry name" value="WW DOMAIN BINDING PROTEIN 2, ISOFORM E"/>
    <property type="match status" value="1"/>
</dbReference>
<reference evidence="1 2" key="2">
    <citation type="submission" date="2016-08" db="EMBL/GenBank/DDBJ databases">
        <title>Pervasive Adenine N6-methylation of Active Genes in Fungi.</title>
        <authorList>
            <consortium name="DOE Joint Genome Institute"/>
            <person name="Mondo S.J."/>
            <person name="Dannebaum R.O."/>
            <person name="Kuo R.C."/>
            <person name="Labutti K."/>
            <person name="Haridas S."/>
            <person name="Kuo A."/>
            <person name="Salamov A."/>
            <person name="Ahrendt S.R."/>
            <person name="Lipzen A."/>
            <person name="Sullivan W."/>
            <person name="Andreopoulos W.B."/>
            <person name="Clum A."/>
            <person name="Lindquist E."/>
            <person name="Daum C."/>
            <person name="Ramamoorthy G.K."/>
            <person name="Gryganskyi A."/>
            <person name="Culley D."/>
            <person name="Magnuson J.K."/>
            <person name="James T.Y."/>
            <person name="O'Malley M.A."/>
            <person name="Stajich J.E."/>
            <person name="Spatafora J.W."/>
            <person name="Visel A."/>
            <person name="Grigoriev I.V."/>
        </authorList>
    </citation>
    <scope>NUCLEOTIDE SEQUENCE [LARGE SCALE GENOMIC DNA]</scope>
    <source>
        <strain evidence="2">finn</strain>
    </source>
</reference>
<gene>
    <name evidence="1" type="ORF">BCR36DRAFT_291701</name>
</gene>
<feature type="non-terminal residue" evidence="1">
    <location>
        <position position="1"/>
    </location>
</feature>
<reference evidence="1 2" key="1">
    <citation type="submission" date="2016-08" db="EMBL/GenBank/DDBJ databases">
        <title>Genomes of anaerobic fungi encode conserved fungal cellulosomes for biomass hydrolysis.</title>
        <authorList>
            <consortium name="DOE Joint Genome Institute"/>
            <person name="Haitjema C.H."/>
            <person name="Gilmore S.P."/>
            <person name="Henske J.K."/>
            <person name="Solomon K.V."/>
            <person name="De Groot R."/>
            <person name="Kuo A."/>
            <person name="Mondo S.J."/>
            <person name="Salamov A.A."/>
            <person name="Labutti K."/>
            <person name="Zhao Z."/>
            <person name="Chiniquy J."/>
            <person name="Barry K."/>
            <person name="Brewer H.M."/>
            <person name="Purvine S.O."/>
            <person name="Wright A.T."/>
            <person name="Boxma B."/>
            <person name="Van Alen T."/>
            <person name="Hackstein J.H."/>
            <person name="Baker S.E."/>
            <person name="Grigoriev I.V."/>
            <person name="O'Malley M.A."/>
        </authorList>
    </citation>
    <scope>NUCLEOTIDE SEQUENCE [LARGE SCALE GENOMIC DNA]</scope>
    <source>
        <strain evidence="2">finn</strain>
    </source>
</reference>
<dbReference type="STRING" id="1754191.A0A1Y1V9D9"/>
<name>A0A1Y1V9D9_9FUNG</name>
<dbReference type="InterPro" id="IPR011993">
    <property type="entry name" value="PH-like_dom_sf"/>
</dbReference>
<dbReference type="AlphaFoldDB" id="A0A1Y1V9D9"/>
<dbReference type="GO" id="GO:0031490">
    <property type="term" value="F:chromatin DNA binding"/>
    <property type="evidence" value="ECO:0007669"/>
    <property type="project" value="TreeGrafter"/>
</dbReference>
<keyword evidence="2" id="KW-1185">Reference proteome</keyword>
<comment type="caution">
    <text evidence="1">The sequence shown here is derived from an EMBL/GenBank/DDBJ whole genome shotgun (WGS) entry which is preliminary data.</text>
</comment>
<dbReference type="EMBL" id="MCFH01000023">
    <property type="protein sequence ID" value="ORX49676.1"/>
    <property type="molecule type" value="Genomic_DNA"/>
</dbReference>
<protein>
    <submittedName>
        <fullName evidence="1">Uncharacterized protein</fullName>
    </submittedName>
</protein>
<dbReference type="SUPFAM" id="SSF50729">
    <property type="entry name" value="PH domain-like"/>
    <property type="match status" value="1"/>
</dbReference>
<dbReference type="Proteomes" id="UP000193719">
    <property type="component" value="Unassembled WGS sequence"/>
</dbReference>
<proteinExistence type="predicted"/>
<organism evidence="1 2">
    <name type="scientific">Piromyces finnis</name>
    <dbReference type="NCBI Taxonomy" id="1754191"/>
    <lineage>
        <taxon>Eukaryota</taxon>
        <taxon>Fungi</taxon>
        <taxon>Fungi incertae sedis</taxon>
        <taxon>Chytridiomycota</taxon>
        <taxon>Chytridiomycota incertae sedis</taxon>
        <taxon>Neocallimastigomycetes</taxon>
        <taxon>Neocallimastigales</taxon>
        <taxon>Neocallimastigaceae</taxon>
        <taxon>Piromyces</taxon>
    </lineage>
</organism>
<dbReference type="PANTHER" id="PTHR31606:SF1">
    <property type="entry name" value="WW DOMAIN BINDING PROTEIN 2, ISOFORM E"/>
    <property type="match status" value="1"/>
</dbReference>
<accession>A0A1Y1V9D9</accession>
<dbReference type="InterPro" id="IPR044852">
    <property type="entry name" value="WBP2-like"/>
</dbReference>
<sequence length="103" mass="11856">DNFYIRLGIIYITNKRLIYIPQVATPFVKSFNVSLDSIKDEKLTKGWFGSPTFTCSIIPTSNGGLAKAGQLKLTFKKGKDFEFKVILKKMKAEFGIFFFFFFF</sequence>
<evidence type="ECO:0000313" key="2">
    <source>
        <dbReference type="Proteomes" id="UP000193719"/>
    </source>
</evidence>